<protein>
    <submittedName>
        <fullName evidence="8">Phospholipid-transporting ATPase 7</fullName>
    </submittedName>
</protein>
<proteinExistence type="predicted"/>
<dbReference type="InterPro" id="IPR032631">
    <property type="entry name" value="P-type_ATPase_N"/>
</dbReference>
<dbReference type="SUPFAM" id="SSF81665">
    <property type="entry name" value="Calcium ATPase, transmembrane domain M"/>
    <property type="match status" value="1"/>
</dbReference>
<keyword evidence="4 6" id="KW-0472">Membrane</keyword>
<dbReference type="InterPro" id="IPR023214">
    <property type="entry name" value="HAD_sf"/>
</dbReference>
<dbReference type="PROSITE" id="PS00154">
    <property type="entry name" value="ATPASE_E1_E2"/>
    <property type="match status" value="1"/>
</dbReference>
<dbReference type="Gene3D" id="3.40.50.1000">
    <property type="entry name" value="HAD superfamily/HAD-like"/>
    <property type="match status" value="1"/>
</dbReference>
<dbReference type="SUPFAM" id="SSF81660">
    <property type="entry name" value="Metal cation-transporting ATPase, ATP-binding domain N"/>
    <property type="match status" value="1"/>
</dbReference>
<dbReference type="InterPro" id="IPR001757">
    <property type="entry name" value="P_typ_ATPase"/>
</dbReference>
<feature type="compositionally biased region" description="Polar residues" evidence="5">
    <location>
        <begin position="29"/>
        <end position="42"/>
    </location>
</feature>
<dbReference type="Gene3D" id="3.40.1110.10">
    <property type="entry name" value="Calcium-transporting ATPase, cytoplasmic domain N"/>
    <property type="match status" value="2"/>
</dbReference>
<evidence type="ECO:0000313" key="8">
    <source>
        <dbReference type="EMBL" id="KAK4395106.1"/>
    </source>
</evidence>
<organism evidence="8 9">
    <name type="scientific">Sesamum angolense</name>
    <dbReference type="NCBI Taxonomy" id="2727404"/>
    <lineage>
        <taxon>Eukaryota</taxon>
        <taxon>Viridiplantae</taxon>
        <taxon>Streptophyta</taxon>
        <taxon>Embryophyta</taxon>
        <taxon>Tracheophyta</taxon>
        <taxon>Spermatophyta</taxon>
        <taxon>Magnoliopsida</taxon>
        <taxon>eudicotyledons</taxon>
        <taxon>Gunneridae</taxon>
        <taxon>Pentapetalae</taxon>
        <taxon>asterids</taxon>
        <taxon>lamiids</taxon>
        <taxon>Lamiales</taxon>
        <taxon>Pedaliaceae</taxon>
        <taxon>Sesamum</taxon>
    </lineage>
</organism>
<evidence type="ECO:0000256" key="2">
    <source>
        <dbReference type="ARBA" id="ARBA00022692"/>
    </source>
</evidence>
<dbReference type="Gene3D" id="2.70.150.10">
    <property type="entry name" value="Calcium-transporting ATPase, cytoplasmic transduction domain A"/>
    <property type="match status" value="1"/>
</dbReference>
<reference evidence="8" key="2">
    <citation type="journal article" date="2024" name="Plant">
        <title>Genomic evolution and insights into agronomic trait innovations of Sesamum species.</title>
        <authorList>
            <person name="Miao H."/>
            <person name="Wang L."/>
            <person name="Qu L."/>
            <person name="Liu H."/>
            <person name="Sun Y."/>
            <person name="Le M."/>
            <person name="Wang Q."/>
            <person name="Wei S."/>
            <person name="Zheng Y."/>
            <person name="Lin W."/>
            <person name="Duan Y."/>
            <person name="Cao H."/>
            <person name="Xiong S."/>
            <person name="Wang X."/>
            <person name="Wei L."/>
            <person name="Li C."/>
            <person name="Ma Q."/>
            <person name="Ju M."/>
            <person name="Zhao R."/>
            <person name="Li G."/>
            <person name="Mu C."/>
            <person name="Tian Q."/>
            <person name="Mei H."/>
            <person name="Zhang T."/>
            <person name="Gao T."/>
            <person name="Zhang H."/>
        </authorList>
    </citation>
    <scope>NUCLEOTIDE SEQUENCE</scope>
    <source>
        <strain evidence="8">K16</strain>
    </source>
</reference>
<feature type="transmembrane region" description="Helical" evidence="6">
    <location>
        <begin position="85"/>
        <end position="101"/>
    </location>
</feature>
<dbReference type="GO" id="GO:0005886">
    <property type="term" value="C:plasma membrane"/>
    <property type="evidence" value="ECO:0007669"/>
    <property type="project" value="TreeGrafter"/>
</dbReference>
<reference evidence="8" key="1">
    <citation type="submission" date="2020-06" db="EMBL/GenBank/DDBJ databases">
        <authorList>
            <person name="Li T."/>
            <person name="Hu X."/>
            <person name="Zhang T."/>
            <person name="Song X."/>
            <person name="Zhang H."/>
            <person name="Dai N."/>
            <person name="Sheng W."/>
            <person name="Hou X."/>
            <person name="Wei L."/>
        </authorList>
    </citation>
    <scope>NUCLEOTIDE SEQUENCE</scope>
    <source>
        <strain evidence="8">K16</strain>
        <tissue evidence="8">Leaf</tissue>
    </source>
</reference>
<evidence type="ECO:0000256" key="5">
    <source>
        <dbReference type="SAM" id="MobiDB-lite"/>
    </source>
</evidence>
<name>A0AAE2BRH9_9LAMI</name>
<dbReference type="EMBL" id="JACGWL010000009">
    <property type="protein sequence ID" value="KAK4395106.1"/>
    <property type="molecule type" value="Genomic_DNA"/>
</dbReference>
<dbReference type="GO" id="GO:0045332">
    <property type="term" value="P:phospholipid translocation"/>
    <property type="evidence" value="ECO:0007669"/>
    <property type="project" value="TreeGrafter"/>
</dbReference>
<evidence type="ECO:0000256" key="1">
    <source>
        <dbReference type="ARBA" id="ARBA00004370"/>
    </source>
</evidence>
<dbReference type="NCBIfam" id="TIGR01494">
    <property type="entry name" value="ATPase_P-type"/>
    <property type="match status" value="1"/>
</dbReference>
<dbReference type="SUPFAM" id="SSF81653">
    <property type="entry name" value="Calcium ATPase, transduction domain A"/>
    <property type="match status" value="1"/>
</dbReference>
<keyword evidence="2 6" id="KW-0812">Transmembrane</keyword>
<dbReference type="InterPro" id="IPR023299">
    <property type="entry name" value="ATPase_P-typ_cyto_dom_N"/>
</dbReference>
<gene>
    <name evidence="8" type="ORF">Sango_1664900</name>
</gene>
<evidence type="ECO:0000259" key="7">
    <source>
        <dbReference type="Pfam" id="PF16209"/>
    </source>
</evidence>
<dbReference type="GO" id="GO:0005524">
    <property type="term" value="F:ATP binding"/>
    <property type="evidence" value="ECO:0007669"/>
    <property type="project" value="InterPro"/>
</dbReference>
<accession>A0AAE2BRH9</accession>
<keyword evidence="3 6" id="KW-1133">Transmembrane helix</keyword>
<dbReference type="InterPro" id="IPR018303">
    <property type="entry name" value="ATPase_P-typ_P_site"/>
</dbReference>
<dbReference type="GO" id="GO:0016887">
    <property type="term" value="F:ATP hydrolysis activity"/>
    <property type="evidence" value="ECO:0007669"/>
    <property type="project" value="InterPro"/>
</dbReference>
<dbReference type="PANTHER" id="PTHR24092:SF150">
    <property type="entry name" value="PHOSPHOLIPID-TRANSPORTING ATPASE"/>
    <property type="match status" value="1"/>
</dbReference>
<dbReference type="InterPro" id="IPR023298">
    <property type="entry name" value="ATPase_P-typ_TM_dom_sf"/>
</dbReference>
<sequence length="593" mass="66849">MTGGRIRAKIRRSHLYTFACHRSHPPAQDGSQDTQGPGYSRTVYCNQPHMHTQKPNKYCTNYISTTKYNILTFLPKAIFEQFRRVANVYFLLAAVLSLTPVSPFGPLSMIAPLAFVVGLSMAKEALEDWRRFIQDMKVNLRKAGVHKQDGEFGHKPWMKLGVGDIVKVEKDQFFPADLLLLSSSYEDGICYVETMNLDGETNLKVKRALETTLPLDSDPTFKEFSATIRYSLRDSKLRNTAYVYGVVIFTGHDSKVPDSKGLFDPGKPLKSGFYHLITALMLYGYLIPISLYVSIEIVKVLQALFINQDIHMYDDETGTPAQARTSNLNEELGQVDTILSDKTGTLTCNQMDFLKCSIGGTAYGTKASDVELAAAKQMVMDLDGQGEPGMPHSLEKSGHDVDSEIQLETVVTSKDEDDLKPSIKGFSFEDDRLMNGNWLKEPNKDDILLFFRILAVCHTAIPEQNEETGAFTYEAESPDEGAFLVAAREFGFEFSRRTQSSVFVHERYPSFQEPVEREYKILNLLDFTSKRKRMSVIIRDENDQILLLCKGADSIIFDRLSSDGRMYLEATTKHLNDYGEAGLDACTRLQETR</sequence>
<dbReference type="PANTHER" id="PTHR24092">
    <property type="entry name" value="PROBABLE PHOSPHOLIPID-TRANSPORTING ATPASE"/>
    <property type="match status" value="1"/>
</dbReference>
<dbReference type="Pfam" id="PF13246">
    <property type="entry name" value="Cation_ATPase"/>
    <property type="match status" value="1"/>
</dbReference>
<feature type="region of interest" description="Disordered" evidence="5">
    <location>
        <begin position="22"/>
        <end position="42"/>
    </location>
</feature>
<feature type="domain" description="P-type ATPase N-terminal" evidence="7">
    <location>
        <begin position="43"/>
        <end position="110"/>
    </location>
</feature>
<dbReference type="GO" id="GO:0140326">
    <property type="term" value="F:ATPase-coupled intramembrane lipid transporter activity"/>
    <property type="evidence" value="ECO:0007669"/>
    <property type="project" value="TreeGrafter"/>
</dbReference>
<dbReference type="InterPro" id="IPR008250">
    <property type="entry name" value="ATPase_P-typ_transduc_dom_A_sf"/>
</dbReference>
<evidence type="ECO:0000313" key="9">
    <source>
        <dbReference type="Proteomes" id="UP001289374"/>
    </source>
</evidence>
<comment type="subcellular location">
    <subcellularLocation>
        <location evidence="1">Membrane</location>
    </subcellularLocation>
</comment>
<dbReference type="AlphaFoldDB" id="A0AAE2BRH9"/>
<comment type="caution">
    <text evidence="8">The sequence shown here is derived from an EMBL/GenBank/DDBJ whole genome shotgun (WGS) entry which is preliminary data.</text>
</comment>
<evidence type="ECO:0000256" key="6">
    <source>
        <dbReference type="SAM" id="Phobius"/>
    </source>
</evidence>
<evidence type="ECO:0000256" key="4">
    <source>
        <dbReference type="ARBA" id="ARBA00023136"/>
    </source>
</evidence>
<dbReference type="Proteomes" id="UP001289374">
    <property type="component" value="Unassembled WGS sequence"/>
</dbReference>
<evidence type="ECO:0000256" key="3">
    <source>
        <dbReference type="ARBA" id="ARBA00022989"/>
    </source>
</evidence>
<keyword evidence="9" id="KW-1185">Reference proteome</keyword>
<dbReference type="Pfam" id="PF16209">
    <property type="entry name" value="PhoLip_ATPase_N"/>
    <property type="match status" value="1"/>
</dbReference>